<feature type="signal peptide" evidence="1">
    <location>
        <begin position="1"/>
        <end position="19"/>
    </location>
</feature>
<evidence type="ECO:0000313" key="2">
    <source>
        <dbReference type="EMBL" id="KID58078.1"/>
    </source>
</evidence>
<dbReference type="OrthoDB" id="6290422at2"/>
<organism evidence="2 3">
    <name type="scientific">Pseudoalteromonas luteoviolacea</name>
    <dbReference type="NCBI Taxonomy" id="43657"/>
    <lineage>
        <taxon>Bacteria</taxon>
        <taxon>Pseudomonadati</taxon>
        <taxon>Pseudomonadota</taxon>
        <taxon>Gammaproteobacteria</taxon>
        <taxon>Alteromonadales</taxon>
        <taxon>Pseudoalteromonadaceae</taxon>
        <taxon>Pseudoalteromonas</taxon>
    </lineage>
</organism>
<proteinExistence type="predicted"/>
<dbReference type="Proteomes" id="UP000031327">
    <property type="component" value="Unassembled WGS sequence"/>
</dbReference>
<dbReference type="AlphaFoldDB" id="A0A0C1MTG8"/>
<reference evidence="2 3" key="1">
    <citation type="submission" date="2014-12" db="EMBL/GenBank/DDBJ databases">
        <title>Draft Genome Sequence of Pseudoalteromonas luteoviolacea HI1.</title>
        <authorList>
            <person name="Asahina A.Y."/>
            <person name="Hadfield M.G."/>
        </authorList>
    </citation>
    <scope>NUCLEOTIDE SEQUENCE [LARGE SCALE GENOMIC DNA]</scope>
    <source>
        <strain evidence="2 3">HI1</strain>
    </source>
</reference>
<accession>A0A0C1MTG8</accession>
<gene>
    <name evidence="2" type="ORF">JF50_04900</name>
</gene>
<evidence type="ECO:0000256" key="1">
    <source>
        <dbReference type="SAM" id="SignalP"/>
    </source>
</evidence>
<evidence type="ECO:0000313" key="3">
    <source>
        <dbReference type="Proteomes" id="UP000031327"/>
    </source>
</evidence>
<dbReference type="EMBL" id="JWIC01000004">
    <property type="protein sequence ID" value="KID58078.1"/>
    <property type="molecule type" value="Genomic_DNA"/>
</dbReference>
<protein>
    <submittedName>
        <fullName evidence="2">Uncharacterized protein</fullName>
    </submittedName>
</protein>
<feature type="chain" id="PRO_5002135609" evidence="1">
    <location>
        <begin position="20"/>
        <end position="150"/>
    </location>
</feature>
<sequence>MLKKGILVASALLSHAALANIQVTVENDYRSGEVVLTSKDVQTSTYAPAPASTIRANSSERFSVYSNYPTVVRLVDLEYSFGTSSISPRCHFRFVVMKDYRSGKMLPQEVIAESEGGSYRDKAVCSGKLTSFDLNSGNAAVTFSINRRKF</sequence>
<dbReference type="RefSeq" id="WP_039608374.1">
    <property type="nucleotide sequence ID" value="NZ_JWIC01000004.1"/>
</dbReference>
<keyword evidence="1" id="KW-0732">Signal</keyword>
<name>A0A0C1MTG8_9GAMM</name>
<comment type="caution">
    <text evidence="2">The sequence shown here is derived from an EMBL/GenBank/DDBJ whole genome shotgun (WGS) entry which is preliminary data.</text>
</comment>